<dbReference type="InterPro" id="IPR017508">
    <property type="entry name" value="HipA_N1"/>
</dbReference>
<dbReference type="Proteomes" id="UP001366503">
    <property type="component" value="Unassembled WGS sequence"/>
</dbReference>
<dbReference type="InterPro" id="IPR052028">
    <property type="entry name" value="HipA_Ser/Thr_kinase"/>
</dbReference>
<evidence type="ECO:0000256" key="2">
    <source>
        <dbReference type="ARBA" id="ARBA00022679"/>
    </source>
</evidence>
<evidence type="ECO:0000313" key="7">
    <source>
        <dbReference type="Proteomes" id="UP001366503"/>
    </source>
</evidence>
<sequence>MPEVSVLDVRLYGEKIATLTLIPGERTLFAFDKPYIDNPERPTLSLSFEDQYGQLLTDFRPVSVRVPPFFANLLPEGPLRTYLAERAGVSDRREYFLLWVLGRDLPGALAIAPADGEAWPALNDEDNEEARRKRRTNTLRFSLAGVQLKFSAINNPGKGGGLTIPADGVGGSWIVKLPSQLYDGVPENEFSMMSLAARIGMEVPDVQLLDMDAIDGLPEGMRTLKGQSLAVRRFDRSEIGPVHIEDFAQVFGVWPEDKYKRASARNIATVLGVEAGDEGVREFIRRLVFNTLIGNADMHLKNWSVIYRDRRKATLAPAYDFVSTIAYIEDEFAAIKYARTKRMRDFSLDELRYLAAKAHLPEKPVVDTARETVARFRDDWPEAKKTLPIAPEVASAIDAHLKKLALVSEA</sequence>
<evidence type="ECO:0000259" key="5">
    <source>
        <dbReference type="Pfam" id="PF13657"/>
    </source>
</evidence>
<evidence type="ECO:0000256" key="1">
    <source>
        <dbReference type="ARBA" id="ARBA00010164"/>
    </source>
</evidence>
<keyword evidence="7" id="KW-1185">Reference proteome</keyword>
<evidence type="ECO:0000313" key="6">
    <source>
        <dbReference type="EMBL" id="MEI9405675.1"/>
    </source>
</evidence>
<dbReference type="InterPro" id="IPR012893">
    <property type="entry name" value="HipA-like_C"/>
</dbReference>
<keyword evidence="3" id="KW-0418">Kinase</keyword>
<dbReference type="Gene3D" id="1.10.1070.20">
    <property type="match status" value="1"/>
</dbReference>
<feature type="domain" description="HipA N-terminal subdomain 1" evidence="5">
    <location>
        <begin position="7"/>
        <end position="111"/>
    </location>
</feature>
<dbReference type="RefSeq" id="WP_337095920.1">
    <property type="nucleotide sequence ID" value="NZ_JAPYKO010000025.1"/>
</dbReference>
<organism evidence="6 7">
    <name type="scientific">Mesorhizobium argentiipisi</name>
    <dbReference type="NCBI Taxonomy" id="3015175"/>
    <lineage>
        <taxon>Bacteria</taxon>
        <taxon>Pseudomonadati</taxon>
        <taxon>Pseudomonadota</taxon>
        <taxon>Alphaproteobacteria</taxon>
        <taxon>Hyphomicrobiales</taxon>
        <taxon>Phyllobacteriaceae</taxon>
        <taxon>Mesorhizobium</taxon>
    </lineage>
</organism>
<dbReference type="NCBIfam" id="TIGR03071">
    <property type="entry name" value="couple_hipA"/>
    <property type="match status" value="1"/>
</dbReference>
<name>A0ABU8KJS8_9HYPH</name>
<protein>
    <submittedName>
        <fullName evidence="6">HipA domain-containing protein</fullName>
    </submittedName>
</protein>
<proteinExistence type="inferred from homology"/>
<dbReference type="PANTHER" id="PTHR37419:SF1">
    <property type="entry name" value="SERINE_THREONINE-PROTEIN KINASE TOXIN HIPA"/>
    <property type="match status" value="1"/>
</dbReference>
<dbReference type="PANTHER" id="PTHR37419">
    <property type="entry name" value="SERINE/THREONINE-PROTEIN KINASE TOXIN HIPA"/>
    <property type="match status" value="1"/>
</dbReference>
<comment type="caution">
    <text evidence="6">The sequence shown here is derived from an EMBL/GenBank/DDBJ whole genome shotgun (WGS) entry which is preliminary data.</text>
</comment>
<evidence type="ECO:0000259" key="4">
    <source>
        <dbReference type="Pfam" id="PF07804"/>
    </source>
</evidence>
<dbReference type="Pfam" id="PF13657">
    <property type="entry name" value="Couple_hipA"/>
    <property type="match status" value="1"/>
</dbReference>
<feature type="domain" description="HipA-like C-terminal" evidence="4">
    <location>
        <begin position="141"/>
        <end position="380"/>
    </location>
</feature>
<dbReference type="EMBL" id="JAPYKO010000025">
    <property type="protein sequence ID" value="MEI9405675.1"/>
    <property type="molecule type" value="Genomic_DNA"/>
</dbReference>
<gene>
    <name evidence="6" type="ORF">O7A05_26420</name>
</gene>
<reference evidence="6 7" key="1">
    <citation type="submission" date="2022-12" db="EMBL/GenBank/DDBJ databases">
        <authorList>
            <person name="Muema E."/>
        </authorList>
    </citation>
    <scope>NUCLEOTIDE SEQUENCE [LARGE SCALE GENOMIC DNA]</scope>
    <source>
        <strain evidence="7">1330</strain>
    </source>
</reference>
<accession>A0ABU8KJS8</accession>
<keyword evidence="2" id="KW-0808">Transferase</keyword>
<dbReference type="Pfam" id="PF07804">
    <property type="entry name" value="HipA_C"/>
    <property type="match status" value="1"/>
</dbReference>
<evidence type="ECO:0000256" key="3">
    <source>
        <dbReference type="ARBA" id="ARBA00022777"/>
    </source>
</evidence>
<comment type="similarity">
    <text evidence="1">Belongs to the HipA Ser/Thr kinase family.</text>
</comment>